<dbReference type="SUPFAM" id="SSF48264">
    <property type="entry name" value="Cytochrome P450"/>
    <property type="match status" value="1"/>
</dbReference>
<evidence type="ECO:0000256" key="6">
    <source>
        <dbReference type="ARBA" id="ARBA00023004"/>
    </source>
</evidence>
<evidence type="ECO:0000256" key="7">
    <source>
        <dbReference type="ARBA" id="ARBA00023033"/>
    </source>
</evidence>
<evidence type="ECO:0000256" key="4">
    <source>
        <dbReference type="ARBA" id="ARBA00022723"/>
    </source>
</evidence>
<dbReference type="PANTHER" id="PTHR46206">
    <property type="entry name" value="CYTOCHROME P450"/>
    <property type="match status" value="1"/>
</dbReference>
<dbReference type="GO" id="GO:0005506">
    <property type="term" value="F:iron ion binding"/>
    <property type="evidence" value="ECO:0007669"/>
    <property type="project" value="InterPro"/>
</dbReference>
<dbReference type="GO" id="GO:0016705">
    <property type="term" value="F:oxidoreductase activity, acting on paired donors, with incorporation or reduction of molecular oxygen"/>
    <property type="evidence" value="ECO:0007669"/>
    <property type="project" value="InterPro"/>
</dbReference>
<evidence type="ECO:0000313" key="11">
    <source>
        <dbReference type="Proteomes" id="UP000078576"/>
    </source>
</evidence>
<dbReference type="OrthoDB" id="1844152at2759"/>
<dbReference type="STRING" id="694573.A0A194UZP4"/>
<dbReference type="PANTHER" id="PTHR46206:SF1">
    <property type="entry name" value="P450, PUTATIVE (EUROFUNG)-RELATED"/>
    <property type="match status" value="1"/>
</dbReference>
<accession>A0A194UZP4</accession>
<keyword evidence="6 8" id="KW-0408">Iron</keyword>
<dbReference type="InterPro" id="IPR001128">
    <property type="entry name" value="Cyt_P450"/>
</dbReference>
<dbReference type="Proteomes" id="UP000078576">
    <property type="component" value="Unassembled WGS sequence"/>
</dbReference>
<dbReference type="AlphaFoldDB" id="A0A194UZP4"/>
<proteinExistence type="inferred from homology"/>
<dbReference type="PROSITE" id="PS00086">
    <property type="entry name" value="CYTOCHROME_P450"/>
    <property type="match status" value="1"/>
</dbReference>
<dbReference type="GO" id="GO:0004497">
    <property type="term" value="F:monooxygenase activity"/>
    <property type="evidence" value="ECO:0007669"/>
    <property type="project" value="UniProtKB-KW"/>
</dbReference>
<dbReference type="Pfam" id="PF00067">
    <property type="entry name" value="p450"/>
    <property type="match status" value="1"/>
</dbReference>
<evidence type="ECO:0000256" key="5">
    <source>
        <dbReference type="ARBA" id="ARBA00023002"/>
    </source>
</evidence>
<feature type="binding site" description="axial binding residue" evidence="8">
    <location>
        <position position="482"/>
    </location>
    <ligand>
        <name>heme</name>
        <dbReference type="ChEBI" id="CHEBI:30413"/>
    </ligand>
    <ligandPart>
        <name>Fe</name>
        <dbReference type="ChEBI" id="CHEBI:18248"/>
    </ligandPart>
</feature>
<evidence type="ECO:0000256" key="8">
    <source>
        <dbReference type="PIRSR" id="PIRSR602403-1"/>
    </source>
</evidence>
<dbReference type="Gene3D" id="1.10.630.10">
    <property type="entry name" value="Cytochrome P450"/>
    <property type="match status" value="1"/>
</dbReference>
<keyword evidence="11" id="KW-1185">Reference proteome</keyword>
<dbReference type="EMBL" id="KN714696">
    <property type="protein sequence ID" value="KUI57129.1"/>
    <property type="molecule type" value="Genomic_DNA"/>
</dbReference>
<sequence length="541" mass="60294">MASLHMTLPPLGSPLGLALAFSVLCVVLYVVNSYITTPYPKGVALVREPPGAKRFSWRTRLTYYLDCPSLFREAYHEYAKKGKAVIIPGIGARTEIILPTSSMRWALSQPDEVLSVGDAFAEIDGAYYGLGTEKPIIDGWQGMLVKKDMNAVLENIVQAMNDELGVAFDEYLGTDTESWTEIDLLAVVRKIVSQAASRFTVGLPLCRNKAYLDASLESVDRLVINAGVSTGVPPVLRPIAGRMSGLPVRLSIRKMRKHFEPIYLKRLETLKYSKDDPNHEEPQDHLQMMLRYAEKERPHELRDLDLMTKRLVVANFGSMHQTSIQVTNMLLNILGSDAEFNTIAVLRDEVSRILGPNEGQGWTKAKVSNMIRADSVAKETLRLHSFGGRAIFRKVLVDGVVTDGGIELPKGCLINFMSQPAHMDEAKYEDAQKYDPFRYSRVREAAMNGEGEGGGGQSRGGSLSFVSTSPDYLAFSHGRKACPGRFLIDFELKMIIAYVLMNYDVKFPDVYGGKRPENQWVTEAYFPPAGVKIMVKRRKVV</sequence>
<evidence type="ECO:0000256" key="3">
    <source>
        <dbReference type="ARBA" id="ARBA00022617"/>
    </source>
</evidence>
<comment type="similarity">
    <text evidence="2 9">Belongs to the cytochrome P450 family.</text>
</comment>
<keyword evidence="3 8" id="KW-0349">Heme</keyword>
<evidence type="ECO:0000256" key="1">
    <source>
        <dbReference type="ARBA" id="ARBA00001971"/>
    </source>
</evidence>
<dbReference type="InterPro" id="IPR002403">
    <property type="entry name" value="Cyt_P450_E_grp-IV"/>
</dbReference>
<evidence type="ECO:0000313" key="10">
    <source>
        <dbReference type="EMBL" id="KUI57129.1"/>
    </source>
</evidence>
<comment type="cofactor">
    <cofactor evidence="1 8">
        <name>heme</name>
        <dbReference type="ChEBI" id="CHEBI:30413"/>
    </cofactor>
</comment>
<dbReference type="CDD" id="cd11041">
    <property type="entry name" value="CYP503A1-like"/>
    <property type="match status" value="1"/>
</dbReference>
<dbReference type="GO" id="GO:0020037">
    <property type="term" value="F:heme binding"/>
    <property type="evidence" value="ECO:0007669"/>
    <property type="project" value="InterPro"/>
</dbReference>
<keyword evidence="7 9" id="KW-0503">Monooxygenase</keyword>
<dbReference type="InterPro" id="IPR017972">
    <property type="entry name" value="Cyt_P450_CS"/>
</dbReference>
<organism evidence="10 11">
    <name type="scientific">Cytospora mali</name>
    <name type="common">Apple Valsa canker fungus</name>
    <name type="synonym">Valsa mali</name>
    <dbReference type="NCBI Taxonomy" id="578113"/>
    <lineage>
        <taxon>Eukaryota</taxon>
        <taxon>Fungi</taxon>
        <taxon>Dikarya</taxon>
        <taxon>Ascomycota</taxon>
        <taxon>Pezizomycotina</taxon>
        <taxon>Sordariomycetes</taxon>
        <taxon>Sordariomycetidae</taxon>
        <taxon>Diaporthales</taxon>
        <taxon>Cytosporaceae</taxon>
        <taxon>Cytospora</taxon>
    </lineage>
</organism>
<dbReference type="InterPro" id="IPR036396">
    <property type="entry name" value="Cyt_P450_sf"/>
</dbReference>
<keyword evidence="4 8" id="KW-0479">Metal-binding</keyword>
<evidence type="ECO:0000256" key="2">
    <source>
        <dbReference type="ARBA" id="ARBA00010617"/>
    </source>
</evidence>
<keyword evidence="5 9" id="KW-0560">Oxidoreductase</keyword>
<name>A0A194UZP4_CYTMA</name>
<protein>
    <submittedName>
        <fullName evidence="10">Ent-kaurene oxidase</fullName>
    </submittedName>
</protein>
<dbReference type="PRINTS" id="PR00465">
    <property type="entry name" value="EP450IV"/>
</dbReference>
<reference evidence="11" key="1">
    <citation type="submission" date="2014-12" db="EMBL/GenBank/DDBJ databases">
        <title>Genome Sequence of Valsa Canker Pathogens Uncovers a Specific Adaption of Colonization on Woody Bark.</title>
        <authorList>
            <person name="Yin Z."/>
            <person name="Liu H."/>
            <person name="Gao X."/>
            <person name="Li Z."/>
            <person name="Song N."/>
            <person name="Ke X."/>
            <person name="Dai Q."/>
            <person name="Wu Y."/>
            <person name="Sun Y."/>
            <person name="Xu J.-R."/>
            <person name="Kang Z.K."/>
            <person name="Wang L."/>
            <person name="Huang L."/>
        </authorList>
    </citation>
    <scope>NUCLEOTIDE SEQUENCE [LARGE SCALE GENOMIC DNA]</scope>
    <source>
        <strain evidence="11">SXYL134</strain>
    </source>
</reference>
<evidence type="ECO:0000256" key="9">
    <source>
        <dbReference type="RuleBase" id="RU000461"/>
    </source>
</evidence>
<gene>
    <name evidence="10" type="ORF">VP1G_04473</name>
</gene>